<comment type="caution">
    <text evidence="11">The sequence shown here is derived from an EMBL/GenBank/DDBJ whole genome shotgun (WGS) entry which is preliminary data.</text>
</comment>
<evidence type="ECO:0000256" key="1">
    <source>
        <dbReference type="ARBA" id="ARBA00001881"/>
    </source>
</evidence>
<dbReference type="SUPFAM" id="SSF48613">
    <property type="entry name" value="Heme oxygenase-like"/>
    <property type="match status" value="1"/>
</dbReference>
<dbReference type="InterPro" id="IPR027574">
    <property type="entry name" value="Thiaminase_II"/>
</dbReference>
<comment type="catalytic activity">
    <reaction evidence="1 9">
        <text>4-amino-5-aminomethyl-2-methylpyrimidine + H2O = 4-amino-5-hydroxymethyl-2-methylpyrimidine + NH4(+)</text>
        <dbReference type="Rhea" id="RHEA:31799"/>
        <dbReference type="ChEBI" id="CHEBI:15377"/>
        <dbReference type="ChEBI" id="CHEBI:16892"/>
        <dbReference type="ChEBI" id="CHEBI:28938"/>
        <dbReference type="ChEBI" id="CHEBI:63416"/>
        <dbReference type="EC" id="3.5.99.2"/>
    </reaction>
</comment>
<dbReference type="GO" id="GO:0009228">
    <property type="term" value="P:thiamine biosynthetic process"/>
    <property type="evidence" value="ECO:0007669"/>
    <property type="project" value="UniProtKB-KW"/>
</dbReference>
<dbReference type="RefSeq" id="WP_093073358.1">
    <property type="nucleotide sequence ID" value="NZ_FOGV01000017.1"/>
</dbReference>
<dbReference type="Pfam" id="PF03070">
    <property type="entry name" value="TENA_THI-4"/>
    <property type="match status" value="1"/>
</dbReference>
<dbReference type="OrthoDB" id="34166at2"/>
<dbReference type="UniPathway" id="UPA00060"/>
<dbReference type="InterPro" id="IPR004305">
    <property type="entry name" value="Thiaminase-2/PQQC"/>
</dbReference>
<dbReference type="Gene3D" id="1.20.910.10">
    <property type="entry name" value="Heme oxygenase-like"/>
    <property type="match status" value="1"/>
</dbReference>
<evidence type="ECO:0000313" key="11">
    <source>
        <dbReference type="EMBL" id="SES15226.1"/>
    </source>
</evidence>
<keyword evidence="7 9" id="KW-0784">Thiamine biosynthesis</keyword>
<dbReference type="CDD" id="cd19366">
    <property type="entry name" value="TenA_C_BhTenA-like"/>
    <property type="match status" value="1"/>
</dbReference>
<dbReference type="GO" id="GO:0009229">
    <property type="term" value="P:thiamine diphosphate biosynthetic process"/>
    <property type="evidence" value="ECO:0007669"/>
    <property type="project" value="UniProtKB-UniPathway"/>
</dbReference>
<dbReference type="EC" id="3.5.99.2" evidence="5 9"/>
<dbReference type="Proteomes" id="UP000199318">
    <property type="component" value="Unassembled WGS sequence"/>
</dbReference>
<dbReference type="PANTHER" id="PTHR43198">
    <property type="entry name" value="BIFUNCTIONAL TH2 PROTEIN"/>
    <property type="match status" value="1"/>
</dbReference>
<dbReference type="InterPro" id="IPR016084">
    <property type="entry name" value="Haem_Oase-like_multi-hlx"/>
</dbReference>
<gene>
    <name evidence="11" type="ORF">SAMN05444126_11716</name>
</gene>
<evidence type="ECO:0000259" key="10">
    <source>
        <dbReference type="Pfam" id="PF03070"/>
    </source>
</evidence>
<evidence type="ECO:0000256" key="7">
    <source>
        <dbReference type="ARBA" id="ARBA00022977"/>
    </source>
</evidence>
<keyword evidence="9" id="KW-0378">Hydrolase</keyword>
<feature type="domain" description="Thiaminase-2/PQQC" evidence="10">
    <location>
        <begin position="11"/>
        <end position="217"/>
    </location>
</feature>
<reference evidence="12" key="1">
    <citation type="submission" date="2016-10" db="EMBL/GenBank/DDBJ databases">
        <authorList>
            <person name="de Groot N.N."/>
        </authorList>
    </citation>
    <scope>NUCLEOTIDE SEQUENCE [LARGE SCALE GENOMIC DNA]</scope>
    <source>
        <strain evidence="12">10nlg</strain>
    </source>
</reference>
<dbReference type="STRING" id="1464123.SAMN05444126_11716"/>
<evidence type="ECO:0000256" key="4">
    <source>
        <dbReference type="ARBA" id="ARBA00011881"/>
    </source>
</evidence>
<protein>
    <recommendedName>
        <fullName evidence="6 9">Aminopyrimidine aminohydrolase</fullName>
        <ecNumber evidence="5 9">3.5.99.2</ecNumber>
    </recommendedName>
</protein>
<name>A0A1H9V0M4_9BACI</name>
<dbReference type="AlphaFoldDB" id="A0A1H9V0M4"/>
<comment type="pathway">
    <text evidence="2 9">Cofactor biosynthesis; thiamine diphosphate biosynthesis.</text>
</comment>
<accession>A0A1H9V0M4</accession>
<dbReference type="GO" id="GO:0005829">
    <property type="term" value="C:cytosol"/>
    <property type="evidence" value="ECO:0007669"/>
    <property type="project" value="TreeGrafter"/>
</dbReference>
<keyword evidence="12" id="KW-1185">Reference proteome</keyword>
<comment type="subunit">
    <text evidence="4">Homotetramer.</text>
</comment>
<dbReference type="PANTHER" id="PTHR43198:SF2">
    <property type="entry name" value="SI:CH1073-67J19.1-RELATED"/>
    <property type="match status" value="1"/>
</dbReference>
<evidence type="ECO:0000313" key="12">
    <source>
        <dbReference type="Proteomes" id="UP000199318"/>
    </source>
</evidence>
<comment type="catalytic activity">
    <reaction evidence="8 9">
        <text>thiamine + H2O = 5-(2-hydroxyethyl)-4-methylthiazole + 4-amino-5-hydroxymethyl-2-methylpyrimidine + H(+)</text>
        <dbReference type="Rhea" id="RHEA:17509"/>
        <dbReference type="ChEBI" id="CHEBI:15377"/>
        <dbReference type="ChEBI" id="CHEBI:15378"/>
        <dbReference type="ChEBI" id="CHEBI:16892"/>
        <dbReference type="ChEBI" id="CHEBI:17957"/>
        <dbReference type="ChEBI" id="CHEBI:18385"/>
        <dbReference type="EC" id="3.5.99.2"/>
    </reaction>
</comment>
<dbReference type="EMBL" id="FOGV01000017">
    <property type="protein sequence ID" value="SES15226.1"/>
    <property type="molecule type" value="Genomic_DNA"/>
</dbReference>
<dbReference type="InterPro" id="IPR050967">
    <property type="entry name" value="Thiamine_Salvage_TenA"/>
</dbReference>
<comment type="similarity">
    <text evidence="3 9">Belongs to the TenA family.</text>
</comment>
<evidence type="ECO:0000256" key="6">
    <source>
        <dbReference type="ARBA" id="ARBA00013647"/>
    </source>
</evidence>
<evidence type="ECO:0000256" key="2">
    <source>
        <dbReference type="ARBA" id="ARBA00004948"/>
    </source>
</evidence>
<evidence type="ECO:0000256" key="9">
    <source>
        <dbReference type="RuleBase" id="RU363093"/>
    </source>
</evidence>
<organism evidence="11 12">
    <name type="scientific">Salisediminibacterium halotolerans</name>
    <dbReference type="NCBI Taxonomy" id="517425"/>
    <lineage>
        <taxon>Bacteria</taxon>
        <taxon>Bacillati</taxon>
        <taxon>Bacillota</taxon>
        <taxon>Bacilli</taxon>
        <taxon>Bacillales</taxon>
        <taxon>Bacillaceae</taxon>
        <taxon>Salisediminibacterium</taxon>
    </lineage>
</organism>
<dbReference type="NCBIfam" id="TIGR04306">
    <property type="entry name" value="salvage_TenA"/>
    <property type="match status" value="1"/>
</dbReference>
<evidence type="ECO:0000256" key="3">
    <source>
        <dbReference type="ARBA" id="ARBA00010264"/>
    </source>
</evidence>
<comment type="function">
    <text evidence="9">Catalyzes an amino-pyrimidine hydrolysis reaction at the C5' of the pyrimidine moiety of thiamine compounds, a reaction that is part of a thiamine salvage pathway.</text>
</comment>
<dbReference type="GO" id="GO:0050334">
    <property type="term" value="F:thiaminase activity"/>
    <property type="evidence" value="ECO:0007669"/>
    <property type="project" value="UniProtKB-EC"/>
</dbReference>
<evidence type="ECO:0000256" key="8">
    <source>
        <dbReference type="ARBA" id="ARBA00048337"/>
    </source>
</evidence>
<proteinExistence type="inferred from homology"/>
<sequence>MTEMFTDRLYRKAAPIWDAYLEHPFVKGIGEGWLTEEKFKHFMKQDYIYLIEYSRIMALGAAKAPDLTTMSMFANLLHETLETEMQLHREYAGRFGITEDELEAEEPAAVTTAYTSYMLNVSQIGGAENVIASVLACAWSYNHIGKILAGWPGALEHPLYGMWVEMYASDEFTKLAEDCKTLMNQAAEGRTERELKTLEDIVVKTSRFEYMFWDMAEHLETWPTEKFERER</sequence>
<evidence type="ECO:0000256" key="5">
    <source>
        <dbReference type="ARBA" id="ARBA00012684"/>
    </source>
</evidence>